<proteinExistence type="predicted"/>
<feature type="transmembrane region" description="Helical" evidence="6">
    <location>
        <begin position="184"/>
        <end position="207"/>
    </location>
</feature>
<dbReference type="EMBL" id="CP043424">
    <property type="protein sequence ID" value="QIW11208.1"/>
    <property type="molecule type" value="Genomic_DNA"/>
</dbReference>
<evidence type="ECO:0000313" key="12">
    <source>
        <dbReference type="Proteomes" id="UP000681131"/>
    </source>
</evidence>
<dbReference type="Pfam" id="PF13567">
    <property type="entry name" value="DUF4131"/>
    <property type="match status" value="1"/>
</dbReference>
<feature type="domain" description="ComEC/Rec2-related protein" evidence="7">
    <location>
        <begin position="161"/>
        <end position="422"/>
    </location>
</feature>
<feature type="transmembrane region" description="Helical" evidence="6">
    <location>
        <begin position="314"/>
        <end position="336"/>
    </location>
</feature>
<evidence type="ECO:0000259" key="8">
    <source>
        <dbReference type="Pfam" id="PF13567"/>
    </source>
</evidence>
<feature type="transmembrane region" description="Helical" evidence="6">
    <location>
        <begin position="219"/>
        <end position="237"/>
    </location>
</feature>
<dbReference type="InterPro" id="IPR025405">
    <property type="entry name" value="DUF4131"/>
</dbReference>
<keyword evidence="12" id="KW-1185">Reference proteome</keyword>
<reference evidence="9 11" key="1">
    <citation type="submission" date="2017-06" db="EMBL/GenBank/DDBJ databases">
        <title>Complete genome of Francisella adeliensis.</title>
        <authorList>
            <person name="Vallesi A."/>
            <person name="Sjodin A."/>
        </authorList>
    </citation>
    <scope>NUCLEOTIDE SEQUENCE [LARGE SCALE GENOMIC DNA]</scope>
    <source>
        <strain evidence="9 11">FDC440</strain>
    </source>
</reference>
<accession>A0A2Z4XWX4</accession>
<feature type="transmembrane region" description="Helical" evidence="6">
    <location>
        <begin position="243"/>
        <end position="260"/>
    </location>
</feature>
<feature type="transmembrane region" description="Helical" evidence="6">
    <location>
        <begin position="290"/>
        <end position="307"/>
    </location>
</feature>
<dbReference type="PROSITE" id="PS51257">
    <property type="entry name" value="PROKAR_LIPOPROTEIN"/>
    <property type="match status" value="1"/>
</dbReference>
<dbReference type="Pfam" id="PF03772">
    <property type="entry name" value="Competence"/>
    <property type="match status" value="1"/>
</dbReference>
<feature type="transmembrane region" description="Helical" evidence="6">
    <location>
        <begin position="342"/>
        <end position="363"/>
    </location>
</feature>
<evidence type="ECO:0000313" key="11">
    <source>
        <dbReference type="Proteomes" id="UP000251120"/>
    </source>
</evidence>
<keyword evidence="3 6" id="KW-0812">Transmembrane</keyword>
<dbReference type="InterPro" id="IPR004477">
    <property type="entry name" value="ComEC_N"/>
</dbReference>
<evidence type="ECO:0000256" key="6">
    <source>
        <dbReference type="SAM" id="Phobius"/>
    </source>
</evidence>
<evidence type="ECO:0000313" key="9">
    <source>
        <dbReference type="EMBL" id="AXA32982.1"/>
    </source>
</evidence>
<dbReference type="Proteomes" id="UP000681131">
    <property type="component" value="Chromosome"/>
</dbReference>
<protein>
    <submittedName>
        <fullName evidence="10">DUF4131 domain-containing protein</fullName>
    </submittedName>
</protein>
<dbReference type="EMBL" id="CP021781">
    <property type="protein sequence ID" value="AXA32982.1"/>
    <property type="molecule type" value="Genomic_DNA"/>
</dbReference>
<comment type="subcellular location">
    <subcellularLocation>
        <location evidence="1">Cell membrane</location>
        <topology evidence="1">Multi-pass membrane protein</topology>
    </subcellularLocation>
</comment>
<evidence type="ECO:0000313" key="10">
    <source>
        <dbReference type="EMBL" id="QIW11208.1"/>
    </source>
</evidence>
<dbReference type="InterPro" id="IPR052159">
    <property type="entry name" value="Competence_DNA_uptake"/>
</dbReference>
<organism evidence="9 11">
    <name type="scientific">Francisella adeliensis</name>
    <dbReference type="NCBI Taxonomy" id="2007306"/>
    <lineage>
        <taxon>Bacteria</taxon>
        <taxon>Pseudomonadati</taxon>
        <taxon>Pseudomonadota</taxon>
        <taxon>Gammaproteobacteria</taxon>
        <taxon>Thiotrichales</taxon>
        <taxon>Francisellaceae</taxon>
        <taxon>Francisella</taxon>
    </lineage>
</organism>
<feature type="transmembrane region" description="Helical" evidence="6">
    <location>
        <begin position="267"/>
        <end position="284"/>
    </location>
</feature>
<sequence>MISLLRAVLFFSLILSITSCDSHQDIESFKYGQNMILNGTVASSPVKEGAQLEFDFYTSRYGKVLLRADKSYSKYIIPANKLQLIAKIIKPHEFDNANAFNYTEFLEHKSIVAVGRVVADSKIDYFGTALSYLPKRLHYNLANYLDNILANYKVKPMMLALLIGEKSFSEQEKQLFIDSGTSHLMVISGLHIGLLVLIAFVIARILWSLFPRLCRKIPAQYIAVIFSIFTAFLYSLIAGFSLPTQRAVIMVLVVGIFWLAKKRVPITRSLVIAFMIIIFMDWRSVYSSSLWLSFSAVFFLAMIAIALQQYKSKLVLNLSAQLYLTVLLIPISVYFFEGFSMVSFIANLVAIPLVSLLIVPLLLLSLVCSFVGISIWFLPGFLLNALMGYLNFLVSNVGLVEYWTYFSFASLIIVLIGISLVILPLGRPLKLLGLALCLVFFQQGENAIDEYDSFDLHVFDSRYNIVLIQDDDQNLLYLPTEALTDSYTLENIIQGYLTYHNIKQIDNLVISGKAKEKVSLELLKNIIPIESVISNIDFANRDKSCSYGENFSLGKSELRFLGLENSCNISIISHNNETLVLSDMKKSQQLKFKALYMRMLQPKIFVSSLDMSKAFLVGLKPDYYIYNGNKAMDNRYFKILKGESVKVFDTYNNGAISLRYNDTGHMSLESELKEY</sequence>
<keyword evidence="2" id="KW-1003">Cell membrane</keyword>
<keyword evidence="4 6" id="KW-1133">Transmembrane helix</keyword>
<dbReference type="GO" id="GO:0005886">
    <property type="term" value="C:plasma membrane"/>
    <property type="evidence" value="ECO:0007669"/>
    <property type="project" value="UniProtKB-SubCell"/>
</dbReference>
<name>A0A2Z4XWX4_9GAMM</name>
<evidence type="ECO:0000259" key="7">
    <source>
        <dbReference type="Pfam" id="PF03772"/>
    </source>
</evidence>
<evidence type="ECO:0000256" key="1">
    <source>
        <dbReference type="ARBA" id="ARBA00004651"/>
    </source>
</evidence>
<keyword evidence="5 6" id="KW-0472">Membrane</keyword>
<dbReference type="AlphaFoldDB" id="A0A2Z4XWX4"/>
<reference evidence="10 12" key="2">
    <citation type="submission" date="2019-08" db="EMBL/GenBank/DDBJ databases">
        <title>Complete genome sequences of Francisella adeliensis (FSC1325 and FSC1326).</title>
        <authorList>
            <person name="Ohrman C."/>
            <person name="Uneklint I."/>
            <person name="Vallesi A."/>
            <person name="Karlsson L."/>
            <person name="Sjodin A."/>
        </authorList>
    </citation>
    <scope>NUCLEOTIDE SEQUENCE [LARGE SCALE GENOMIC DNA]</scope>
    <source>
        <strain evidence="10 12">FSC1325</strain>
    </source>
</reference>
<gene>
    <name evidence="9" type="ORF">CDH04_00485</name>
    <name evidence="10" type="ORF">FZC43_00485</name>
</gene>
<dbReference type="NCBIfam" id="TIGR00360">
    <property type="entry name" value="ComEC_N-term"/>
    <property type="match status" value="1"/>
</dbReference>
<dbReference type="KEGG" id="fad:CDH04_00485"/>
<evidence type="ECO:0000256" key="2">
    <source>
        <dbReference type="ARBA" id="ARBA00022475"/>
    </source>
</evidence>
<feature type="transmembrane region" description="Helical" evidence="6">
    <location>
        <begin position="402"/>
        <end position="423"/>
    </location>
</feature>
<feature type="domain" description="DUF4131" evidence="8">
    <location>
        <begin position="3"/>
        <end position="121"/>
    </location>
</feature>
<dbReference type="PANTHER" id="PTHR30619">
    <property type="entry name" value="DNA INTERNALIZATION/COMPETENCE PROTEIN COMEC/REC2"/>
    <property type="match status" value="1"/>
</dbReference>
<dbReference type="PANTHER" id="PTHR30619:SF1">
    <property type="entry name" value="RECOMBINATION PROTEIN 2"/>
    <property type="match status" value="1"/>
</dbReference>
<dbReference type="Proteomes" id="UP000251120">
    <property type="component" value="Chromosome"/>
</dbReference>
<evidence type="ECO:0000256" key="5">
    <source>
        <dbReference type="ARBA" id="ARBA00023136"/>
    </source>
</evidence>
<evidence type="ECO:0000256" key="4">
    <source>
        <dbReference type="ARBA" id="ARBA00022989"/>
    </source>
</evidence>
<feature type="transmembrane region" description="Helical" evidence="6">
    <location>
        <begin position="370"/>
        <end position="390"/>
    </location>
</feature>
<evidence type="ECO:0000256" key="3">
    <source>
        <dbReference type="ARBA" id="ARBA00022692"/>
    </source>
</evidence>
<dbReference type="RefSeq" id="WP_112869159.1">
    <property type="nucleotide sequence ID" value="NZ_CP021781.1"/>
</dbReference>
<dbReference type="OrthoDB" id="9761531at2"/>